<name>A0ACC4CXV3_POPAL</name>
<evidence type="ECO:0000313" key="1">
    <source>
        <dbReference type="EMBL" id="KAL3610126.1"/>
    </source>
</evidence>
<keyword evidence="2" id="KW-1185">Reference proteome</keyword>
<proteinExistence type="predicted"/>
<evidence type="ECO:0000313" key="2">
    <source>
        <dbReference type="Proteomes" id="UP000309997"/>
    </source>
</evidence>
<accession>A0ACC4CXV3</accession>
<reference evidence="1 2" key="1">
    <citation type="journal article" date="2024" name="Plant Biotechnol. J.">
        <title>Genome and CRISPR/Cas9 system of a widespread forest tree (Populus alba) in the world.</title>
        <authorList>
            <person name="Liu Y.J."/>
            <person name="Jiang P.F."/>
            <person name="Han X.M."/>
            <person name="Li X.Y."/>
            <person name="Wang H.M."/>
            <person name="Wang Y.J."/>
            <person name="Wang X.X."/>
            <person name="Zeng Q.Y."/>
        </authorList>
    </citation>
    <scope>NUCLEOTIDE SEQUENCE [LARGE SCALE GENOMIC DNA]</scope>
    <source>
        <strain evidence="2">cv. PAL-ZL1</strain>
    </source>
</reference>
<organism evidence="1 2">
    <name type="scientific">Populus alba</name>
    <name type="common">White poplar</name>
    <dbReference type="NCBI Taxonomy" id="43335"/>
    <lineage>
        <taxon>Eukaryota</taxon>
        <taxon>Viridiplantae</taxon>
        <taxon>Streptophyta</taxon>
        <taxon>Embryophyta</taxon>
        <taxon>Tracheophyta</taxon>
        <taxon>Spermatophyta</taxon>
        <taxon>Magnoliopsida</taxon>
        <taxon>eudicotyledons</taxon>
        <taxon>Gunneridae</taxon>
        <taxon>Pentapetalae</taxon>
        <taxon>rosids</taxon>
        <taxon>fabids</taxon>
        <taxon>Malpighiales</taxon>
        <taxon>Salicaceae</taxon>
        <taxon>Saliceae</taxon>
        <taxon>Populus</taxon>
    </lineage>
</organism>
<dbReference type="Proteomes" id="UP000309997">
    <property type="component" value="Unassembled WGS sequence"/>
</dbReference>
<dbReference type="EMBL" id="RCHU02000001">
    <property type="protein sequence ID" value="KAL3610126.1"/>
    <property type="molecule type" value="Genomic_DNA"/>
</dbReference>
<gene>
    <name evidence="1" type="ORF">D5086_001146</name>
</gene>
<comment type="caution">
    <text evidence="1">The sequence shown here is derived from an EMBL/GenBank/DDBJ whole genome shotgun (WGS) entry which is preliminary data.</text>
</comment>
<sequence length="273" mass="30572">MVNMDTQIRLTATLTNLETCRTSCIELDVRDYRPILSINVFNLINNAVAVNKVTLKKTTYHINRRKKLEATNVGSTSLLANLVVARDGSGDSGTYKEKVVIGHKGKNTTMVAVFQNCSIYSRITQHKTNTITAQSRVNPNQTSVIVIHTSRVIAAPDENPVKDSVRTFLRRPWRNYSRTVFLETFLDNLIDPDGWLAWNNESDLSTLFYGKYENEGPGSSTENRVKWSGCHVINNSCEASEFAVSNFLAGDSLLPSTGVPYDSYLWISSETHQ</sequence>
<protein>
    <submittedName>
        <fullName evidence="1">Uncharacterized protein</fullName>
    </submittedName>
</protein>